<proteinExistence type="predicted"/>
<dbReference type="eggNOG" id="ENOG502T1SG">
    <property type="taxonomic scope" value="Eukaryota"/>
</dbReference>
<organism evidence="3">
    <name type="scientific">Leptosphaeria maculans (strain JN3 / isolate v23.1.3 / race Av1-4-5-6-7-8)</name>
    <name type="common">Blackleg fungus</name>
    <name type="synonym">Phoma lingam</name>
    <dbReference type="NCBI Taxonomy" id="985895"/>
    <lineage>
        <taxon>Eukaryota</taxon>
        <taxon>Fungi</taxon>
        <taxon>Dikarya</taxon>
        <taxon>Ascomycota</taxon>
        <taxon>Pezizomycotina</taxon>
        <taxon>Dothideomycetes</taxon>
        <taxon>Pleosporomycetidae</taxon>
        <taxon>Pleosporales</taxon>
        <taxon>Pleosporineae</taxon>
        <taxon>Leptosphaeriaceae</taxon>
        <taxon>Plenodomus</taxon>
        <taxon>Plenodomus lingam/Leptosphaeria maculans species complex</taxon>
    </lineage>
</organism>
<dbReference type="HOGENOM" id="CLU_601447_0_0_1"/>
<sequence>MALHGNATSLLTLPLELRELIYKEVLLASTRRFDLLQTCKEINTEAQKFLYQRPLVFHSQDCLYDWLTLTSSEHCSQVTDISVFIRDVNLRPLLQKDLGLDMTASSSRLLTFEVYEAELAKIRGSFEKIPKVSNLTLRVLPDRQSFLYREFLARVLKLLSNVYPMLVEFETEGNMVHQNLEYLAGFRHLRHFAFDGVSASSLVATVDILNSLEHLQSLSLTSHQALATSLNSHPSQSSCFTKSSSDNLTWATNLHGLFSPTEALEDDSSELLLAADILTALRGHKTLREISIYYAQEPTPGLLIALGRIVKSQAEIKILKLDWPNLPSEVLVLYDLIDDIETFQIKPKAPSDAINVMCHVWTRRSEGDLGKLRSLILARPSEHWAESQTPASNRKDRKDGGIGIPRGLTKHSECSSRSAPETTHTHTIAYWKKQLEALDIQVLWYTEHYVG</sequence>
<keyword evidence="3" id="KW-1185">Reference proteome</keyword>
<evidence type="ECO:0000313" key="3">
    <source>
        <dbReference type="Proteomes" id="UP000002668"/>
    </source>
</evidence>
<dbReference type="OMA" id="WIRTRSA"/>
<dbReference type="AlphaFoldDB" id="E4ZIQ0"/>
<dbReference type="Proteomes" id="UP000002668">
    <property type="component" value="Genome"/>
</dbReference>
<feature type="region of interest" description="Disordered" evidence="1">
    <location>
        <begin position="383"/>
        <end position="420"/>
    </location>
</feature>
<dbReference type="InParanoid" id="E4ZIQ0"/>
<evidence type="ECO:0000256" key="1">
    <source>
        <dbReference type="SAM" id="MobiDB-lite"/>
    </source>
</evidence>
<protein>
    <submittedName>
        <fullName evidence="2">Uncharacterized protein</fullName>
    </submittedName>
</protein>
<reference evidence="3" key="1">
    <citation type="journal article" date="2011" name="Nat. Commun.">
        <title>Effector diversification within compartments of the Leptosphaeria maculans genome affected by Repeat-Induced Point mutations.</title>
        <authorList>
            <person name="Rouxel T."/>
            <person name="Grandaubert J."/>
            <person name="Hane J.K."/>
            <person name="Hoede C."/>
            <person name="van de Wouw A.P."/>
            <person name="Couloux A."/>
            <person name="Dominguez V."/>
            <person name="Anthouard V."/>
            <person name="Bally P."/>
            <person name="Bourras S."/>
            <person name="Cozijnsen A.J."/>
            <person name="Ciuffetti L.M."/>
            <person name="Degrave A."/>
            <person name="Dilmaghani A."/>
            <person name="Duret L."/>
            <person name="Fudal I."/>
            <person name="Goodwin S.B."/>
            <person name="Gout L."/>
            <person name="Glaser N."/>
            <person name="Linglin J."/>
            <person name="Kema G.H.J."/>
            <person name="Lapalu N."/>
            <person name="Lawrence C.B."/>
            <person name="May K."/>
            <person name="Meyer M."/>
            <person name="Ollivier B."/>
            <person name="Poulain J."/>
            <person name="Schoch C.L."/>
            <person name="Simon A."/>
            <person name="Spatafora J.W."/>
            <person name="Stachowiak A."/>
            <person name="Turgeon B.G."/>
            <person name="Tyler B.M."/>
            <person name="Vincent D."/>
            <person name="Weissenbach J."/>
            <person name="Amselem J."/>
            <person name="Quesneville H."/>
            <person name="Oliver R.P."/>
            <person name="Wincker P."/>
            <person name="Balesdent M.-H."/>
            <person name="Howlett B.J."/>
        </authorList>
    </citation>
    <scope>NUCLEOTIDE SEQUENCE [LARGE SCALE GENOMIC DNA]</scope>
    <source>
        <strain evidence="3">JN3 / isolate v23.1.3 / race Av1-4-5-6-7-8</strain>
    </source>
</reference>
<evidence type="ECO:0000313" key="2">
    <source>
        <dbReference type="EMBL" id="CBX91071.1"/>
    </source>
</evidence>
<gene>
    <name evidence="2" type="ORF">LEMA_P061050.1</name>
</gene>
<dbReference type="VEuPathDB" id="FungiDB:LEMA_P061050.1"/>
<accession>E4ZIQ0</accession>
<name>E4ZIQ0_LEPMJ</name>
<dbReference type="OrthoDB" id="4413570at2759"/>
<dbReference type="GeneID" id="13284289"/>
<dbReference type="EMBL" id="FP929065">
    <property type="protein sequence ID" value="CBX91071.1"/>
    <property type="molecule type" value="Genomic_DNA"/>
</dbReference>